<feature type="region of interest" description="Disordered" evidence="1">
    <location>
        <begin position="43"/>
        <end position="63"/>
    </location>
</feature>
<proteinExistence type="predicted"/>
<dbReference type="InterPro" id="IPR036671">
    <property type="entry name" value="DPH_MB_sf"/>
</dbReference>
<sequence length="63" mass="7392">MDEDLIIQCTCGRLIHLSNSEYPYWEYSGGCPGCDTLWKAENKTAEDDDEKRREEEHQLSPER</sequence>
<accession>A0A0F8X308</accession>
<protein>
    <submittedName>
        <fullName evidence="2">Uncharacterized protein</fullName>
    </submittedName>
</protein>
<name>A0A0F8X308_9ZZZZ</name>
<evidence type="ECO:0000313" key="2">
    <source>
        <dbReference type="EMBL" id="KKK55240.1"/>
    </source>
</evidence>
<reference evidence="2" key="1">
    <citation type="journal article" date="2015" name="Nature">
        <title>Complex archaea that bridge the gap between prokaryotes and eukaryotes.</title>
        <authorList>
            <person name="Spang A."/>
            <person name="Saw J.H."/>
            <person name="Jorgensen S.L."/>
            <person name="Zaremba-Niedzwiedzka K."/>
            <person name="Martijn J."/>
            <person name="Lind A.E."/>
            <person name="van Eijk R."/>
            <person name="Schleper C."/>
            <person name="Guy L."/>
            <person name="Ettema T.J."/>
        </authorList>
    </citation>
    <scope>NUCLEOTIDE SEQUENCE</scope>
</reference>
<comment type="caution">
    <text evidence="2">The sequence shown here is derived from an EMBL/GenBank/DDBJ whole genome shotgun (WGS) entry which is preliminary data.</text>
</comment>
<dbReference type="AlphaFoldDB" id="A0A0F8X308"/>
<dbReference type="EMBL" id="LAZR01065592">
    <property type="protein sequence ID" value="KKK55240.1"/>
    <property type="molecule type" value="Genomic_DNA"/>
</dbReference>
<gene>
    <name evidence="2" type="ORF">LCGC14_3076560</name>
</gene>
<evidence type="ECO:0000256" key="1">
    <source>
        <dbReference type="SAM" id="MobiDB-lite"/>
    </source>
</evidence>
<dbReference type="SUPFAM" id="SSF144217">
    <property type="entry name" value="CSL zinc finger"/>
    <property type="match status" value="1"/>
</dbReference>
<organism evidence="2">
    <name type="scientific">marine sediment metagenome</name>
    <dbReference type="NCBI Taxonomy" id="412755"/>
    <lineage>
        <taxon>unclassified sequences</taxon>
        <taxon>metagenomes</taxon>
        <taxon>ecological metagenomes</taxon>
    </lineage>
</organism>